<feature type="transmembrane region" description="Helical" evidence="12">
    <location>
        <begin position="181"/>
        <end position="200"/>
    </location>
</feature>
<evidence type="ECO:0000313" key="13">
    <source>
        <dbReference type="Proteomes" id="UP000887575"/>
    </source>
</evidence>
<evidence type="ECO:0000256" key="12">
    <source>
        <dbReference type="RuleBase" id="RU010713"/>
    </source>
</evidence>
<organism evidence="13 14">
    <name type="scientific">Mesorhabditis belari</name>
    <dbReference type="NCBI Taxonomy" id="2138241"/>
    <lineage>
        <taxon>Eukaryota</taxon>
        <taxon>Metazoa</taxon>
        <taxon>Ecdysozoa</taxon>
        <taxon>Nematoda</taxon>
        <taxon>Chromadorea</taxon>
        <taxon>Rhabditida</taxon>
        <taxon>Rhabditina</taxon>
        <taxon>Rhabditomorpha</taxon>
        <taxon>Rhabditoidea</taxon>
        <taxon>Rhabditidae</taxon>
        <taxon>Mesorhabditinae</taxon>
        <taxon>Mesorhabditis</taxon>
    </lineage>
</organism>
<comment type="caution">
    <text evidence="12">Lacks conserved residue(s) required for the propagation of feature annotation.</text>
</comment>
<reference evidence="14" key="1">
    <citation type="submission" date="2024-02" db="UniProtKB">
        <authorList>
            <consortium name="WormBaseParasite"/>
        </authorList>
    </citation>
    <scope>IDENTIFICATION</scope>
</reference>
<sequence>MLITWGLVQDFLKLRKAAPVGDLIDKINSSIVPAIISLFCFMISAKQWVGSPIQCWLPKEFASSWNQYAEDYCFIHETYYAPVDDRTKISPEHKRENSAGYYQWVPIFLILSALGFYLPFVCYQRLLRKKAGLDVQKWVEESIELKNAKLKDRDQHVKALANEYHKQLQAKSVKNRTLDAVTAYLILKVVFCLNLIVQIYQMNVFLGHDTLWAVWSLFGMYEGKDWTYQGFFPRVTFCDFRIRDLGNIRPYSVQCVLMINMFNEKVYLFLWSLYVILFVATAANLFLTVFNHFTPATTTNYLRGMLEDSDPQKMTVTLDDDEDRDMEEKKIPNGKQVEKKAAEQDPRVLFTDENIDDYCKYLGREGVLAIRLIEAHSDRRLCTLLNRALFNKMIDEVPRKRKNETKDEKRDFPDNPRYQLFPVSAEKKIGDMV</sequence>
<dbReference type="PROSITE" id="PS51013">
    <property type="entry name" value="PANNEXIN"/>
    <property type="match status" value="1"/>
</dbReference>
<keyword evidence="11 12" id="KW-0407">Ion channel</keyword>
<comment type="subcellular location">
    <subcellularLocation>
        <location evidence="1">Cell junction</location>
        <location evidence="1">Gap junction</location>
    </subcellularLocation>
    <subcellularLocation>
        <location evidence="2 12">Cell membrane</location>
        <topology evidence="2 12">Multi-pass membrane protein</topology>
    </subcellularLocation>
</comment>
<dbReference type="Proteomes" id="UP000887575">
    <property type="component" value="Unassembled WGS sequence"/>
</dbReference>
<dbReference type="PRINTS" id="PR01262">
    <property type="entry name" value="INNEXIN"/>
</dbReference>
<evidence type="ECO:0000256" key="11">
    <source>
        <dbReference type="ARBA" id="ARBA00023303"/>
    </source>
</evidence>
<dbReference type="GO" id="GO:0034220">
    <property type="term" value="P:monoatomic ion transmembrane transport"/>
    <property type="evidence" value="ECO:0007669"/>
    <property type="project" value="UniProtKB-KW"/>
</dbReference>
<evidence type="ECO:0000256" key="4">
    <source>
        <dbReference type="ARBA" id="ARBA00022475"/>
    </source>
</evidence>
<keyword evidence="13" id="KW-1185">Reference proteome</keyword>
<evidence type="ECO:0000256" key="5">
    <source>
        <dbReference type="ARBA" id="ARBA00022692"/>
    </source>
</evidence>
<evidence type="ECO:0000256" key="9">
    <source>
        <dbReference type="ARBA" id="ARBA00023065"/>
    </source>
</evidence>
<proteinExistence type="inferred from homology"/>
<feature type="transmembrane region" description="Helical" evidence="12">
    <location>
        <begin position="266"/>
        <end position="287"/>
    </location>
</feature>
<name>A0AAF3EFC8_9BILA</name>
<keyword evidence="10 12" id="KW-0472">Membrane</keyword>
<dbReference type="GO" id="GO:0005886">
    <property type="term" value="C:plasma membrane"/>
    <property type="evidence" value="ECO:0007669"/>
    <property type="project" value="UniProtKB-SubCell"/>
</dbReference>
<dbReference type="Pfam" id="PF00876">
    <property type="entry name" value="Innexin"/>
    <property type="match status" value="1"/>
</dbReference>
<accession>A0AAF3EFC8</accession>
<feature type="transmembrane region" description="Helical" evidence="12">
    <location>
        <begin position="101"/>
        <end position="123"/>
    </location>
</feature>
<keyword evidence="5 12" id="KW-0812">Transmembrane</keyword>
<dbReference type="PANTHER" id="PTHR11893">
    <property type="entry name" value="INNEXIN"/>
    <property type="match status" value="1"/>
</dbReference>
<keyword evidence="9 12" id="KW-0406">Ion transport</keyword>
<evidence type="ECO:0000256" key="1">
    <source>
        <dbReference type="ARBA" id="ARBA00004610"/>
    </source>
</evidence>
<keyword evidence="7" id="KW-0965">Cell junction</keyword>
<evidence type="ECO:0000313" key="14">
    <source>
        <dbReference type="WBParaSite" id="MBELARI_LOCUS12684"/>
    </source>
</evidence>
<dbReference type="GO" id="GO:0005921">
    <property type="term" value="C:gap junction"/>
    <property type="evidence" value="ECO:0007669"/>
    <property type="project" value="UniProtKB-SubCell"/>
</dbReference>
<evidence type="ECO:0000256" key="3">
    <source>
        <dbReference type="ARBA" id="ARBA00022448"/>
    </source>
</evidence>
<evidence type="ECO:0000256" key="8">
    <source>
        <dbReference type="ARBA" id="ARBA00022989"/>
    </source>
</evidence>
<dbReference type="InterPro" id="IPR000990">
    <property type="entry name" value="Innexin"/>
</dbReference>
<dbReference type="AlphaFoldDB" id="A0AAF3EFC8"/>
<keyword evidence="6" id="KW-0303">Gap junction</keyword>
<evidence type="ECO:0000256" key="2">
    <source>
        <dbReference type="ARBA" id="ARBA00004651"/>
    </source>
</evidence>
<dbReference type="GO" id="GO:0005243">
    <property type="term" value="F:gap junction channel activity"/>
    <property type="evidence" value="ECO:0007669"/>
    <property type="project" value="TreeGrafter"/>
</dbReference>
<comment type="function">
    <text evidence="12">Structural component of the gap junctions.</text>
</comment>
<evidence type="ECO:0000256" key="7">
    <source>
        <dbReference type="ARBA" id="ARBA00022949"/>
    </source>
</evidence>
<dbReference type="PANTHER" id="PTHR11893:SF20">
    <property type="entry name" value="INNEXIN-3"/>
    <property type="match status" value="1"/>
</dbReference>
<evidence type="ECO:0000256" key="6">
    <source>
        <dbReference type="ARBA" id="ARBA00022868"/>
    </source>
</evidence>
<keyword evidence="8 12" id="KW-1133">Transmembrane helix</keyword>
<evidence type="ECO:0000256" key="10">
    <source>
        <dbReference type="ARBA" id="ARBA00023136"/>
    </source>
</evidence>
<comment type="similarity">
    <text evidence="12">Belongs to the pannexin family.</text>
</comment>
<protein>
    <recommendedName>
        <fullName evidence="12">Innexin</fullName>
    </recommendedName>
</protein>
<keyword evidence="3 12" id="KW-0813">Transport</keyword>
<dbReference type="WBParaSite" id="MBELARI_LOCUS12684">
    <property type="protein sequence ID" value="MBELARI_LOCUS12684"/>
    <property type="gene ID" value="MBELARI_LOCUS12684"/>
</dbReference>
<keyword evidence="4" id="KW-1003">Cell membrane</keyword>
<gene>
    <name evidence="12" type="primary">inx</name>
</gene>